<feature type="transmembrane region" description="Helical" evidence="1">
    <location>
        <begin position="189"/>
        <end position="211"/>
    </location>
</feature>
<feature type="transmembrane region" description="Helical" evidence="1">
    <location>
        <begin position="27"/>
        <end position="49"/>
    </location>
</feature>
<feature type="transmembrane region" description="Helical" evidence="1">
    <location>
        <begin position="61"/>
        <end position="81"/>
    </location>
</feature>
<feature type="transmembrane region" description="Helical" evidence="1">
    <location>
        <begin position="93"/>
        <end position="115"/>
    </location>
</feature>
<dbReference type="RefSeq" id="WP_264943355.1">
    <property type="nucleotide sequence ID" value="NZ_JAPDRA010000002.1"/>
</dbReference>
<dbReference type="InterPro" id="IPR009495">
    <property type="entry name" value="NrsF"/>
</dbReference>
<accession>A0ABW3H6R0</accession>
<dbReference type="EMBL" id="JBHTJG010000002">
    <property type="protein sequence ID" value="MFD0945843.1"/>
    <property type="molecule type" value="Genomic_DNA"/>
</dbReference>
<evidence type="ECO:0000313" key="2">
    <source>
        <dbReference type="EMBL" id="MFD0945843.1"/>
    </source>
</evidence>
<reference evidence="3" key="1">
    <citation type="journal article" date="2019" name="Int. J. Syst. Evol. Microbiol.">
        <title>The Global Catalogue of Microorganisms (GCM) 10K type strain sequencing project: providing services to taxonomists for standard genome sequencing and annotation.</title>
        <authorList>
            <consortium name="The Broad Institute Genomics Platform"/>
            <consortium name="The Broad Institute Genome Sequencing Center for Infectious Disease"/>
            <person name="Wu L."/>
            <person name="Ma J."/>
        </authorList>
    </citation>
    <scope>NUCLEOTIDE SEQUENCE [LARGE SCALE GENOMIC DNA]</scope>
    <source>
        <strain evidence="3">CCUG 62982</strain>
    </source>
</reference>
<dbReference type="Proteomes" id="UP001596977">
    <property type="component" value="Unassembled WGS sequence"/>
</dbReference>
<keyword evidence="1" id="KW-1133">Transmembrane helix</keyword>
<feature type="transmembrane region" description="Helical" evidence="1">
    <location>
        <begin position="135"/>
        <end position="154"/>
    </location>
</feature>
<feature type="transmembrane region" description="Helical" evidence="1">
    <location>
        <begin position="161"/>
        <end position="183"/>
    </location>
</feature>
<keyword evidence="1" id="KW-0812">Transmembrane</keyword>
<evidence type="ECO:0000256" key="1">
    <source>
        <dbReference type="SAM" id="Phobius"/>
    </source>
</evidence>
<proteinExistence type="predicted"/>
<evidence type="ECO:0000313" key="3">
    <source>
        <dbReference type="Proteomes" id="UP001596977"/>
    </source>
</evidence>
<gene>
    <name evidence="2" type="ORF">ACFQ1E_05785</name>
</gene>
<protein>
    <submittedName>
        <fullName evidence="2">DUF1109 domain-containing protein</fullName>
    </submittedName>
</protein>
<comment type="caution">
    <text evidence="2">The sequence shown here is derived from an EMBL/GenBank/DDBJ whole genome shotgun (WGS) entry which is preliminary data.</text>
</comment>
<keyword evidence="1" id="KW-0472">Membrane</keyword>
<name>A0ABW3H6R0_9SPHN</name>
<sequence length="217" mass="22641">MTMHADLLIDRLAQDVPPVRPGGPSRLMLAALAGGALATTVAMGLIAGFRPDLAAAMGSPMLWIKLGYALALCVIATAAALRLARPEARTPAPWLIAAALPPVLLLAGIAAGEMMRSPVSHWPAMWLGGSWRECPWRILFFSLPVMAALMLAMRRLAPTRLALAGAAAGLASGAAATFVYSLHCAEPSALFVLSWYSLGIAAATGLGALLGPRLLRW</sequence>
<keyword evidence="3" id="KW-1185">Reference proteome</keyword>
<dbReference type="Pfam" id="PF06532">
    <property type="entry name" value="NrsF"/>
    <property type="match status" value="1"/>
</dbReference>
<organism evidence="2 3">
    <name type="scientific">Sphingomonas canadensis</name>
    <dbReference type="NCBI Taxonomy" id="1219257"/>
    <lineage>
        <taxon>Bacteria</taxon>
        <taxon>Pseudomonadati</taxon>
        <taxon>Pseudomonadota</taxon>
        <taxon>Alphaproteobacteria</taxon>
        <taxon>Sphingomonadales</taxon>
        <taxon>Sphingomonadaceae</taxon>
        <taxon>Sphingomonas</taxon>
    </lineage>
</organism>